<dbReference type="InterPro" id="IPR050344">
    <property type="entry name" value="Peptidase_M1_aminopeptidases"/>
</dbReference>
<evidence type="ECO:0000259" key="10">
    <source>
        <dbReference type="Pfam" id="PF11838"/>
    </source>
</evidence>
<dbReference type="Gene3D" id="1.10.390.10">
    <property type="entry name" value="Neutral Protease Domain 2"/>
    <property type="match status" value="1"/>
</dbReference>
<dbReference type="Pfam" id="PF01433">
    <property type="entry name" value="Peptidase_M1"/>
    <property type="match status" value="1"/>
</dbReference>
<dbReference type="InterPro" id="IPR001930">
    <property type="entry name" value="Peptidase_M1"/>
</dbReference>
<sequence length="916" mass="101957">MAKAEGRVLLPPTVEPVKYDIKLKPDLVNFTFDGSEKIRLDIQEATDEIALHVKEIAIKNHTIVLKAGSTEVKPEAVTYSIKDATVTFKFEEMLPVGEAELELEFFGLLNDQMAGFYRSGYKDITGASKIMASTQFESLDARRAFPCWDEPGRKAVFGLTLVVDTGLTALSNMPEKHRCYLDGGAKMEVAFMDSPKMSTYLLAFIVGEFDFIQAQTSHGVLVRVFAPPGRSKDGQFPLEVAVKALDGYDDYFGLPYPLPKLDMIAIPEFAAGAMENWGLVTYREVDLLIAEGASRKQMQRVCIVVTHELAHQWFGNLVTMNWWDDLWLNEGFASWCENYMAHEIFPDFAMWDQFTSDTQAAAMRLDSLRSSHPIQVPIKHAEEVEEVFDAISYCKGASVIKMAHAYLGADAFRSGLQAYMQKHKYSNTETSDLWAAWSTASGCKVNELMASWTEQMGYPLVTVKSFNGSEVELEQSWFLADGSEVKKEEEKIWKIPIICKGQKPVLMEAKTQKISVPKSDFLLINAGRQVPMRVLYSDETYSQLATAIQKGQLSVSDKAGLVLDSFALAKSGHLGADKVFKLIASFRSERNFIVWDAISQALTGFDTVLMAGVSDPTYAAFKAFVSKLIADAAKEVGWEKKASDGHLDGLLRETLINMQSKYSVDPEAMAEAKRRFDAFMAGDASLLPDDIKEPVFKMALKSGGKKEYQALRNLQAKATTNIERKHVYVTIGHTADIALKKDVLDWVVSGDIKIQDFFYPMGSVAASSKEAAALTWDYYKSHFDRIWSMCKTASPSLMDAMISLSARGFSTAEAAAEVEQFYKEHPLKQNQRTISQLLEGIRNLRCKASENRDWGVLAPAGYGSSGNQLVKDSRVSSVSKKLRTPLARQGESWSLGDQDVKTKTRFCSTDVVVNGF</sequence>
<dbReference type="PRINTS" id="PR00756">
    <property type="entry name" value="ALADIPTASE"/>
</dbReference>
<comment type="cofactor">
    <cofactor evidence="8">
        <name>Zn(2+)</name>
        <dbReference type="ChEBI" id="CHEBI:29105"/>
    </cofactor>
    <text evidence="8">Binds 1 zinc ion per subunit.</text>
</comment>
<evidence type="ECO:0000256" key="2">
    <source>
        <dbReference type="ARBA" id="ARBA00022438"/>
    </source>
</evidence>
<feature type="domain" description="ERAP1-like C-terminal" evidence="10">
    <location>
        <begin position="521"/>
        <end position="843"/>
    </location>
</feature>
<keyword evidence="7 8" id="KW-0482">Metalloprotease</keyword>
<organism evidence="12 13">
    <name type="scientific">Durusdinium trenchii</name>
    <dbReference type="NCBI Taxonomy" id="1381693"/>
    <lineage>
        <taxon>Eukaryota</taxon>
        <taxon>Sar</taxon>
        <taxon>Alveolata</taxon>
        <taxon>Dinophyceae</taxon>
        <taxon>Suessiales</taxon>
        <taxon>Symbiodiniaceae</taxon>
        <taxon>Durusdinium</taxon>
    </lineage>
</organism>
<dbReference type="SUPFAM" id="SSF55486">
    <property type="entry name" value="Metalloproteases ('zincins'), catalytic domain"/>
    <property type="match status" value="1"/>
</dbReference>
<accession>A0ABP0J1M9</accession>
<name>A0ABP0J1M9_9DINO</name>
<keyword evidence="2 8" id="KW-0031">Aminopeptidase</keyword>
<dbReference type="EC" id="3.4.11.-" evidence="8"/>
<evidence type="ECO:0000256" key="6">
    <source>
        <dbReference type="ARBA" id="ARBA00022833"/>
    </source>
</evidence>
<feature type="domain" description="Peptidase M1 membrane alanine aminopeptidase" evidence="9">
    <location>
        <begin position="236"/>
        <end position="452"/>
    </location>
</feature>
<evidence type="ECO:0000256" key="5">
    <source>
        <dbReference type="ARBA" id="ARBA00022801"/>
    </source>
</evidence>
<keyword evidence="13" id="KW-1185">Reference proteome</keyword>
<keyword evidence="4 8" id="KW-0479">Metal-binding</keyword>
<dbReference type="InterPro" id="IPR027268">
    <property type="entry name" value="Peptidase_M4/M1_CTD_sf"/>
</dbReference>
<dbReference type="CDD" id="cd09601">
    <property type="entry name" value="M1_APN-Q_like"/>
    <property type="match status" value="1"/>
</dbReference>
<dbReference type="Pfam" id="PF17900">
    <property type="entry name" value="Peptidase_M1_N"/>
    <property type="match status" value="1"/>
</dbReference>
<dbReference type="PANTHER" id="PTHR11533:SF174">
    <property type="entry name" value="PUROMYCIN-SENSITIVE AMINOPEPTIDASE-RELATED"/>
    <property type="match status" value="1"/>
</dbReference>
<evidence type="ECO:0000256" key="1">
    <source>
        <dbReference type="ARBA" id="ARBA00010136"/>
    </source>
</evidence>
<gene>
    <name evidence="12" type="ORF">CCMP2556_LOCUS9175</name>
</gene>
<dbReference type="InterPro" id="IPR042097">
    <property type="entry name" value="Aminopeptidase_N-like_N_sf"/>
</dbReference>
<evidence type="ECO:0000256" key="3">
    <source>
        <dbReference type="ARBA" id="ARBA00022670"/>
    </source>
</evidence>
<feature type="domain" description="Aminopeptidase N-like N-terminal" evidence="11">
    <location>
        <begin position="16"/>
        <end position="201"/>
    </location>
</feature>
<keyword evidence="6 8" id="KW-0862">Zinc</keyword>
<evidence type="ECO:0000313" key="13">
    <source>
        <dbReference type="Proteomes" id="UP001642484"/>
    </source>
</evidence>
<dbReference type="Gene3D" id="2.60.40.1730">
    <property type="entry name" value="tricorn interacting facor f3 domain"/>
    <property type="match status" value="1"/>
</dbReference>
<evidence type="ECO:0000259" key="11">
    <source>
        <dbReference type="Pfam" id="PF17900"/>
    </source>
</evidence>
<dbReference type="InterPro" id="IPR024571">
    <property type="entry name" value="ERAP1-like_C_dom"/>
</dbReference>
<dbReference type="Proteomes" id="UP001642484">
    <property type="component" value="Unassembled WGS sequence"/>
</dbReference>
<proteinExistence type="inferred from homology"/>
<dbReference type="SUPFAM" id="SSF63737">
    <property type="entry name" value="Leukotriene A4 hydrolase N-terminal domain"/>
    <property type="match status" value="1"/>
</dbReference>
<dbReference type="InterPro" id="IPR045357">
    <property type="entry name" value="Aminopeptidase_N-like_N"/>
</dbReference>
<dbReference type="InterPro" id="IPR034016">
    <property type="entry name" value="M1_APN-typ"/>
</dbReference>
<protein>
    <recommendedName>
        <fullName evidence="8">Aminopeptidase</fullName>
        <ecNumber evidence="8">3.4.11.-</ecNumber>
    </recommendedName>
</protein>
<dbReference type="EMBL" id="CAXAMN010004224">
    <property type="protein sequence ID" value="CAK9008256.1"/>
    <property type="molecule type" value="Genomic_DNA"/>
</dbReference>
<reference evidence="12 13" key="1">
    <citation type="submission" date="2024-02" db="EMBL/GenBank/DDBJ databases">
        <authorList>
            <person name="Chen Y."/>
            <person name="Shah S."/>
            <person name="Dougan E. K."/>
            <person name="Thang M."/>
            <person name="Chan C."/>
        </authorList>
    </citation>
    <scope>NUCLEOTIDE SEQUENCE [LARGE SCALE GENOMIC DNA]</scope>
</reference>
<evidence type="ECO:0000256" key="4">
    <source>
        <dbReference type="ARBA" id="ARBA00022723"/>
    </source>
</evidence>
<evidence type="ECO:0000313" key="12">
    <source>
        <dbReference type="EMBL" id="CAK9008256.1"/>
    </source>
</evidence>
<dbReference type="Pfam" id="PF11838">
    <property type="entry name" value="ERAP1_C"/>
    <property type="match status" value="1"/>
</dbReference>
<dbReference type="InterPro" id="IPR014782">
    <property type="entry name" value="Peptidase_M1_dom"/>
</dbReference>
<dbReference type="Gene3D" id="1.25.50.20">
    <property type="match status" value="1"/>
</dbReference>
<keyword evidence="5 8" id="KW-0378">Hydrolase</keyword>
<evidence type="ECO:0000256" key="8">
    <source>
        <dbReference type="RuleBase" id="RU364040"/>
    </source>
</evidence>
<comment type="caution">
    <text evidence="12">The sequence shown here is derived from an EMBL/GenBank/DDBJ whole genome shotgun (WGS) entry which is preliminary data.</text>
</comment>
<keyword evidence="3 8" id="KW-0645">Protease</keyword>
<dbReference type="PANTHER" id="PTHR11533">
    <property type="entry name" value="PROTEASE M1 ZINC METALLOPROTEASE"/>
    <property type="match status" value="1"/>
</dbReference>
<comment type="similarity">
    <text evidence="1 8">Belongs to the peptidase M1 family.</text>
</comment>
<dbReference type="Gene3D" id="2.60.40.1910">
    <property type="match status" value="1"/>
</dbReference>
<evidence type="ECO:0000259" key="9">
    <source>
        <dbReference type="Pfam" id="PF01433"/>
    </source>
</evidence>
<evidence type="ECO:0000256" key="7">
    <source>
        <dbReference type="ARBA" id="ARBA00023049"/>
    </source>
</evidence>